<organism evidence="2 3">
    <name type="scientific">Thermostichus vulcanus str. 'Rupite'</name>
    <dbReference type="NCBI Taxonomy" id="2813851"/>
    <lineage>
        <taxon>Bacteria</taxon>
        <taxon>Bacillati</taxon>
        <taxon>Cyanobacteriota</taxon>
        <taxon>Cyanophyceae</taxon>
        <taxon>Thermostichales</taxon>
        <taxon>Thermostichaceae</taxon>
        <taxon>Thermostichus</taxon>
    </lineage>
</organism>
<dbReference type="Pfam" id="PF14261">
    <property type="entry name" value="DUF4351"/>
    <property type="match status" value="1"/>
</dbReference>
<keyword evidence="3" id="KW-1185">Reference proteome</keyword>
<dbReference type="InterPro" id="IPR025587">
    <property type="entry name" value="DUF4351"/>
</dbReference>
<accession>A0ABT0CEY9</accession>
<sequence length="84" mass="9714">MFTTEDLRQTRFYQDVIQEGIQQGIQQGQAELTLNLLRRKFGSLSPAQETQLRQLPVADLQSLAEALLEWSCPEDLETWLQHGR</sequence>
<feature type="domain" description="DUF4351" evidence="1">
    <location>
        <begin position="22"/>
        <end position="80"/>
    </location>
</feature>
<dbReference type="Proteomes" id="UP000830835">
    <property type="component" value="Unassembled WGS sequence"/>
</dbReference>
<evidence type="ECO:0000313" key="2">
    <source>
        <dbReference type="EMBL" id="MCJ2544289.1"/>
    </source>
</evidence>
<protein>
    <submittedName>
        <fullName evidence="2">DUF4351 domain-containing protein</fullName>
    </submittedName>
</protein>
<dbReference type="PANTHER" id="PTHR35586">
    <property type="entry name" value="SLL1691 PROTEIN"/>
    <property type="match status" value="1"/>
</dbReference>
<dbReference type="PANTHER" id="PTHR35586:SF2">
    <property type="entry name" value="SLL1542 PROTEIN"/>
    <property type="match status" value="1"/>
</dbReference>
<evidence type="ECO:0000259" key="1">
    <source>
        <dbReference type="Pfam" id="PF14261"/>
    </source>
</evidence>
<dbReference type="EMBL" id="JAFIRA010000055">
    <property type="protein sequence ID" value="MCJ2544289.1"/>
    <property type="molecule type" value="Genomic_DNA"/>
</dbReference>
<name>A0ABT0CEY9_THEVL</name>
<dbReference type="RefSeq" id="WP_244352701.1">
    <property type="nucleotide sequence ID" value="NZ_JAFIRA010000055.1"/>
</dbReference>
<gene>
    <name evidence="2" type="ORF">JX360_15480</name>
</gene>
<comment type="caution">
    <text evidence="2">The sequence shown here is derived from an EMBL/GenBank/DDBJ whole genome shotgun (WGS) entry which is preliminary data.</text>
</comment>
<reference evidence="2" key="1">
    <citation type="submission" date="2021-02" db="EMBL/GenBank/DDBJ databases">
        <title>The CRISPR/cas machinery reduction and long-range gene transfer in the hot spring cyanobacterium Synechococcus.</title>
        <authorList>
            <person name="Dvorak P."/>
            <person name="Jahodarova E."/>
            <person name="Hasler P."/>
            <person name="Poulickova A."/>
        </authorList>
    </citation>
    <scope>NUCLEOTIDE SEQUENCE</scope>
    <source>
        <strain evidence="2">Rupite</strain>
    </source>
</reference>
<proteinExistence type="predicted"/>
<evidence type="ECO:0000313" key="3">
    <source>
        <dbReference type="Proteomes" id="UP000830835"/>
    </source>
</evidence>